<evidence type="ECO:0000313" key="3">
    <source>
        <dbReference type="EMBL" id="TVU44326.1"/>
    </source>
</evidence>
<dbReference type="PANTHER" id="PTHR46872:SF10">
    <property type="entry name" value="MYB-LIKE DOMAIN-CONTAINING PROTEIN"/>
    <property type="match status" value="1"/>
</dbReference>
<proteinExistence type="predicted"/>
<dbReference type="AlphaFoldDB" id="A0A5J9W8K6"/>
<keyword evidence="4" id="KW-1185">Reference proteome</keyword>
<evidence type="ECO:0000313" key="4">
    <source>
        <dbReference type="Proteomes" id="UP000324897"/>
    </source>
</evidence>
<dbReference type="Gramene" id="TVU44326">
    <property type="protein sequence ID" value="TVU44326"/>
    <property type="gene ID" value="EJB05_03762"/>
</dbReference>
<sequence length="372" mass="41329">MTGSDLPSGGSMSPPSAVSQPRKRKRGDAAAGDGAATPRRATRRSTAEPDVDGAVQWAQRAAAGALWAVRGRNRGLEDEERVGAVILALRRARLVLEPGDPKSPYAKKRIQRQGTRSSERIAGELTRLPSYLSTRRHIGIDSVQYQASVPEWKNAPSEEDKADYKTDNETLQKMGTVIMLPLNVGPRKTRKAADDKCRCSHPGSEACVEVHVKVARNNVRSQLGEKSFRSCGLDAMGEQVLKLWTAADKKKLNEIEKLIPQNKHENFMKIALKQFSSERKTDLAKYYFNVFLPRRLASLTRAEAPNAIDVSTDDEGHDQDDENNGHYSEQKSGKSRSSSKRMRQNHVGLYLHHNNDLLLGKQGNEDYCSINT</sequence>
<dbReference type="EMBL" id="RWGY01000004">
    <property type="protein sequence ID" value="TVU44326.1"/>
    <property type="molecule type" value="Genomic_DNA"/>
</dbReference>
<feature type="compositionally biased region" description="Polar residues" evidence="1">
    <location>
        <begin position="1"/>
        <end position="19"/>
    </location>
</feature>
<accession>A0A5J9W8K6</accession>
<comment type="caution">
    <text evidence="3">The sequence shown here is derived from an EMBL/GenBank/DDBJ whole genome shotgun (WGS) entry which is preliminary data.</text>
</comment>
<protein>
    <recommendedName>
        <fullName evidence="5">ELM2 domain-containing protein</fullName>
    </recommendedName>
</protein>
<evidence type="ECO:0008006" key="5">
    <source>
        <dbReference type="Google" id="ProtNLM"/>
    </source>
</evidence>
<evidence type="ECO:0000256" key="1">
    <source>
        <dbReference type="SAM" id="MobiDB-lite"/>
    </source>
</evidence>
<dbReference type="EMBL" id="RWGY01000004">
    <property type="protein sequence ID" value="TVU43878.1"/>
    <property type="molecule type" value="Genomic_DNA"/>
</dbReference>
<name>A0A5J9W8K6_9POAL</name>
<feature type="compositionally biased region" description="Low complexity" evidence="1">
    <location>
        <begin position="29"/>
        <end position="39"/>
    </location>
</feature>
<feature type="region of interest" description="Disordered" evidence="1">
    <location>
        <begin position="1"/>
        <end position="54"/>
    </location>
</feature>
<dbReference type="PANTHER" id="PTHR46872">
    <property type="entry name" value="DNA BINDING PROTEIN"/>
    <property type="match status" value="1"/>
</dbReference>
<reference evidence="3 4" key="1">
    <citation type="journal article" date="2019" name="Sci. Rep.">
        <title>A high-quality genome of Eragrostis curvula grass provides insights into Poaceae evolution and supports new strategies to enhance forage quality.</title>
        <authorList>
            <person name="Carballo J."/>
            <person name="Santos B.A.C.M."/>
            <person name="Zappacosta D."/>
            <person name="Garbus I."/>
            <person name="Selva J.P."/>
            <person name="Gallo C.A."/>
            <person name="Diaz A."/>
            <person name="Albertini E."/>
            <person name="Caccamo M."/>
            <person name="Echenique V."/>
        </authorList>
    </citation>
    <scope>NUCLEOTIDE SEQUENCE [LARGE SCALE GENOMIC DNA]</scope>
    <source>
        <strain evidence="4">cv. Victoria</strain>
        <tissue evidence="3">Leaf</tissue>
    </source>
</reference>
<evidence type="ECO:0000313" key="2">
    <source>
        <dbReference type="EMBL" id="TVU43878.1"/>
    </source>
</evidence>
<feature type="region of interest" description="Disordered" evidence="1">
    <location>
        <begin position="307"/>
        <end position="342"/>
    </location>
</feature>
<gene>
    <name evidence="2" type="ORF">EJB05_03298</name>
    <name evidence="3" type="ORF">EJB05_03762</name>
</gene>
<feature type="compositionally biased region" description="Acidic residues" evidence="1">
    <location>
        <begin position="311"/>
        <end position="322"/>
    </location>
</feature>
<organism evidence="3 4">
    <name type="scientific">Eragrostis curvula</name>
    <name type="common">weeping love grass</name>
    <dbReference type="NCBI Taxonomy" id="38414"/>
    <lineage>
        <taxon>Eukaryota</taxon>
        <taxon>Viridiplantae</taxon>
        <taxon>Streptophyta</taxon>
        <taxon>Embryophyta</taxon>
        <taxon>Tracheophyta</taxon>
        <taxon>Spermatophyta</taxon>
        <taxon>Magnoliopsida</taxon>
        <taxon>Liliopsida</taxon>
        <taxon>Poales</taxon>
        <taxon>Poaceae</taxon>
        <taxon>PACMAD clade</taxon>
        <taxon>Chloridoideae</taxon>
        <taxon>Eragrostideae</taxon>
        <taxon>Eragrostidinae</taxon>
        <taxon>Eragrostis</taxon>
    </lineage>
</organism>
<feature type="compositionally biased region" description="Basic residues" evidence="1">
    <location>
        <begin position="333"/>
        <end position="342"/>
    </location>
</feature>
<dbReference type="Gramene" id="TVU43878">
    <property type="protein sequence ID" value="TVU43878"/>
    <property type="gene ID" value="EJB05_03298"/>
</dbReference>
<dbReference type="OrthoDB" id="1938526at2759"/>
<dbReference type="Proteomes" id="UP000324897">
    <property type="component" value="Chromosome 5"/>
</dbReference>